<feature type="binding site" evidence="12">
    <location>
        <position position="234"/>
    </location>
    <ligand>
        <name>NADP(+)</name>
        <dbReference type="ChEBI" id="CHEBI:58349"/>
    </ligand>
</feature>
<proteinExistence type="inferred from homology"/>
<dbReference type="HAMAP" id="MF_01576">
    <property type="entry name" value="THF_DHG_CYH"/>
    <property type="match status" value="1"/>
</dbReference>
<keyword evidence="11 12" id="KW-0511">Multifunctional enzyme</keyword>
<dbReference type="PANTHER" id="PTHR48099">
    <property type="entry name" value="C-1-TETRAHYDROFOLATE SYNTHASE, CYTOPLASMIC-RELATED"/>
    <property type="match status" value="1"/>
</dbReference>
<dbReference type="InterPro" id="IPR046346">
    <property type="entry name" value="Aminoacid_DH-like_N_sf"/>
</dbReference>
<evidence type="ECO:0000256" key="4">
    <source>
        <dbReference type="ARBA" id="ARBA00022605"/>
    </source>
</evidence>
<keyword evidence="8 12" id="KW-0560">Oxidoreductase</keyword>
<dbReference type="InterPro" id="IPR036291">
    <property type="entry name" value="NAD(P)-bd_dom_sf"/>
</dbReference>
<evidence type="ECO:0000256" key="10">
    <source>
        <dbReference type="ARBA" id="ARBA00023167"/>
    </source>
</evidence>
<dbReference type="CDD" id="cd01080">
    <property type="entry name" value="NAD_bind_m-THF_DH_Cyclohyd"/>
    <property type="match status" value="1"/>
</dbReference>
<keyword evidence="5 12" id="KW-0658">Purine biosynthesis</keyword>
<dbReference type="InterPro" id="IPR020630">
    <property type="entry name" value="THF_DH/CycHdrlase_cat_dom"/>
</dbReference>
<evidence type="ECO:0000256" key="6">
    <source>
        <dbReference type="ARBA" id="ARBA00022801"/>
    </source>
</evidence>
<feature type="binding site" evidence="12">
    <location>
        <begin position="164"/>
        <end position="166"/>
    </location>
    <ligand>
        <name>NADP(+)</name>
        <dbReference type="ChEBI" id="CHEBI:58349"/>
    </ligand>
</feature>
<dbReference type="EMBL" id="CP120682">
    <property type="protein sequence ID" value="WKN34790.1"/>
    <property type="molecule type" value="Genomic_DNA"/>
</dbReference>
<keyword evidence="9 12" id="KW-0368">Histidine biosynthesis</keyword>
<accession>A0AA49GHD0</accession>
<evidence type="ECO:0000256" key="8">
    <source>
        <dbReference type="ARBA" id="ARBA00023002"/>
    </source>
</evidence>
<dbReference type="PANTHER" id="PTHR48099:SF5">
    <property type="entry name" value="C-1-TETRAHYDROFOLATE SYNTHASE, CYTOPLASMIC"/>
    <property type="match status" value="1"/>
</dbReference>
<dbReference type="InterPro" id="IPR000672">
    <property type="entry name" value="THF_DH/CycHdrlase"/>
</dbReference>
<feature type="domain" description="Tetrahydrofolate dehydrogenase/cyclohydrolase NAD(P)-binding" evidence="14">
    <location>
        <begin position="139"/>
        <end position="290"/>
    </location>
</feature>
<evidence type="ECO:0000256" key="11">
    <source>
        <dbReference type="ARBA" id="ARBA00023268"/>
    </source>
</evidence>
<dbReference type="EC" id="3.5.4.9" evidence="12"/>
<keyword evidence="10 12" id="KW-0486">Methionine biosynthesis</keyword>
<comment type="pathway">
    <text evidence="1 12">One-carbon metabolism; tetrahydrofolate interconversion.</text>
</comment>
<comment type="similarity">
    <text evidence="12">Belongs to the tetrahydrofolate dehydrogenase/cyclohydrolase family.</text>
</comment>
<evidence type="ECO:0000256" key="12">
    <source>
        <dbReference type="HAMAP-Rule" id="MF_01576"/>
    </source>
</evidence>
<evidence type="ECO:0000256" key="9">
    <source>
        <dbReference type="ARBA" id="ARBA00023102"/>
    </source>
</evidence>
<comment type="subunit">
    <text evidence="2 12">Homodimer.</text>
</comment>
<keyword evidence="6 12" id="KW-0378">Hydrolase</keyword>
<evidence type="ECO:0000259" key="13">
    <source>
        <dbReference type="Pfam" id="PF00763"/>
    </source>
</evidence>
<gene>
    <name evidence="12 15" type="primary">folD</name>
    <name evidence="15" type="ORF">K4G66_20660</name>
</gene>
<dbReference type="Gene3D" id="3.40.50.10860">
    <property type="entry name" value="Leucine Dehydrogenase, chain A, domain 1"/>
    <property type="match status" value="1"/>
</dbReference>
<dbReference type="GO" id="GO:0005829">
    <property type="term" value="C:cytosol"/>
    <property type="evidence" value="ECO:0007669"/>
    <property type="project" value="TreeGrafter"/>
</dbReference>
<dbReference type="SUPFAM" id="SSF53223">
    <property type="entry name" value="Aminoacid dehydrogenase-like, N-terminal domain"/>
    <property type="match status" value="1"/>
</dbReference>
<dbReference type="GO" id="GO:0000105">
    <property type="term" value="P:L-histidine biosynthetic process"/>
    <property type="evidence" value="ECO:0007669"/>
    <property type="project" value="UniProtKB-KW"/>
</dbReference>
<dbReference type="EC" id="1.5.1.5" evidence="12"/>
<dbReference type="InterPro" id="IPR020867">
    <property type="entry name" value="THF_DH/CycHdrlase_CS"/>
</dbReference>
<evidence type="ECO:0000256" key="1">
    <source>
        <dbReference type="ARBA" id="ARBA00004777"/>
    </source>
</evidence>
<dbReference type="FunFam" id="3.40.50.720:FF:000189">
    <property type="entry name" value="Bifunctional protein FolD"/>
    <property type="match status" value="1"/>
</dbReference>
<protein>
    <recommendedName>
        <fullName evidence="12">Bifunctional protein FolD</fullName>
    </recommendedName>
    <domain>
        <recommendedName>
            <fullName evidence="12">Methylenetetrahydrofolate dehydrogenase</fullName>
            <ecNumber evidence="12">1.5.1.5</ecNumber>
        </recommendedName>
    </domain>
    <domain>
        <recommendedName>
            <fullName evidence="12">Methenyltetrahydrofolate cyclohydrolase</fullName>
            <ecNumber evidence="12">3.5.4.9</ecNumber>
        </recommendedName>
    </domain>
</protein>
<sequence length="294" mass="32033">MTIIDGKQTAQQIRLELTEQVKEIKAKGGKVPHLAAVLVGNDTASDTYVRNKVKDCEQVGYDSTLVRLDESISEEDLLKEVHKLNDNPDIDGFIVQLPLPKHINEEKITFAIKAEKDVDGFHPVNVGRMAKGLPAYVAATPLGIMQLLERYNIDTEGKHCVVIGRSDIVGTPMSLLMSRKSYPGNATVTICHSRTKNMAEITRQADILIAAIGKAHFVTADMVKEGAVVIDVGINRVDAPERPRGYALVGDVHYEEVAEKCSYITPVPGGVGPMTRAALLYNAMLAAKKEVFGS</sequence>
<evidence type="ECO:0000256" key="5">
    <source>
        <dbReference type="ARBA" id="ARBA00022755"/>
    </source>
</evidence>
<dbReference type="AlphaFoldDB" id="A0AA49GHD0"/>
<comment type="function">
    <text evidence="12">Catalyzes the oxidation of 5,10-methylenetetrahydrofolate to 5,10-methenyltetrahydrofolate and then the hydrolysis of 5,10-methenyltetrahydrofolate to 10-formyltetrahydrofolate.</text>
</comment>
<feature type="domain" description="Tetrahydrofolate dehydrogenase/cyclohydrolase catalytic" evidence="13">
    <location>
        <begin position="4"/>
        <end position="119"/>
    </location>
</feature>
<dbReference type="Pfam" id="PF00763">
    <property type="entry name" value="THF_DHG_CYH"/>
    <property type="match status" value="1"/>
</dbReference>
<comment type="catalytic activity">
    <reaction evidence="12">
        <text>(6R)-5,10-methylene-5,6,7,8-tetrahydrofolate + NADP(+) = (6R)-5,10-methenyltetrahydrofolate + NADPH</text>
        <dbReference type="Rhea" id="RHEA:22812"/>
        <dbReference type="ChEBI" id="CHEBI:15636"/>
        <dbReference type="ChEBI" id="CHEBI:57455"/>
        <dbReference type="ChEBI" id="CHEBI:57783"/>
        <dbReference type="ChEBI" id="CHEBI:58349"/>
        <dbReference type="EC" id="1.5.1.5"/>
    </reaction>
</comment>
<dbReference type="GO" id="GO:0009086">
    <property type="term" value="P:methionine biosynthetic process"/>
    <property type="evidence" value="ECO:0007669"/>
    <property type="project" value="UniProtKB-KW"/>
</dbReference>
<evidence type="ECO:0000313" key="15">
    <source>
        <dbReference type="EMBL" id="WKN34790.1"/>
    </source>
</evidence>
<dbReference type="Gene3D" id="3.40.50.720">
    <property type="entry name" value="NAD(P)-binding Rossmann-like Domain"/>
    <property type="match status" value="1"/>
</dbReference>
<dbReference type="FunFam" id="3.40.50.10860:FF:000005">
    <property type="entry name" value="C-1-tetrahydrofolate synthase, cytoplasmic, putative"/>
    <property type="match status" value="1"/>
</dbReference>
<keyword evidence="7 12" id="KW-0521">NADP</keyword>
<dbReference type="GO" id="GO:0004477">
    <property type="term" value="F:methenyltetrahydrofolate cyclohydrolase activity"/>
    <property type="evidence" value="ECO:0007669"/>
    <property type="project" value="UniProtKB-UniRule"/>
</dbReference>
<comment type="caution">
    <text evidence="12">Lacks conserved residue(s) required for the propagation of feature annotation.</text>
</comment>
<dbReference type="GO" id="GO:0006164">
    <property type="term" value="P:purine nucleotide biosynthetic process"/>
    <property type="evidence" value="ECO:0007669"/>
    <property type="project" value="UniProtKB-KW"/>
</dbReference>
<reference evidence="15" key="2">
    <citation type="journal article" date="2024" name="Antonie Van Leeuwenhoek">
        <title>Roseihalotalea indica gen. nov., sp. nov., a halophilic Bacteroidetes from mesopelagic Southwest Indian Ocean with higher carbohydrate metabolic potential.</title>
        <authorList>
            <person name="Chen B."/>
            <person name="Zhang M."/>
            <person name="Lin D."/>
            <person name="Ye J."/>
            <person name="Tang K."/>
        </authorList>
    </citation>
    <scope>NUCLEOTIDE SEQUENCE</scope>
    <source>
        <strain evidence="15">TK19036</strain>
    </source>
</reference>
<dbReference type="InterPro" id="IPR020631">
    <property type="entry name" value="THF_DH/CycHdrlase_NAD-bd_dom"/>
</dbReference>
<evidence type="ECO:0000259" key="14">
    <source>
        <dbReference type="Pfam" id="PF02882"/>
    </source>
</evidence>
<evidence type="ECO:0000256" key="3">
    <source>
        <dbReference type="ARBA" id="ARBA00022563"/>
    </source>
</evidence>
<reference evidence="15" key="1">
    <citation type="journal article" date="2023" name="Comput. Struct. Biotechnol. J.">
        <title>Discovery of a novel marine Bacteroidetes with a rich repertoire of carbohydrate-active enzymes.</title>
        <authorList>
            <person name="Chen B."/>
            <person name="Liu G."/>
            <person name="Chen Q."/>
            <person name="Wang H."/>
            <person name="Liu L."/>
            <person name="Tang K."/>
        </authorList>
    </citation>
    <scope>NUCLEOTIDE SEQUENCE</scope>
    <source>
        <strain evidence="15">TK19036</strain>
    </source>
</reference>
<dbReference type="PROSITE" id="PS00766">
    <property type="entry name" value="THF_DHG_CYH_1"/>
    <property type="match status" value="1"/>
</dbReference>
<keyword evidence="3 12" id="KW-0554">One-carbon metabolism</keyword>
<dbReference type="Pfam" id="PF02882">
    <property type="entry name" value="THF_DHG_CYH_C"/>
    <property type="match status" value="1"/>
</dbReference>
<evidence type="ECO:0000256" key="2">
    <source>
        <dbReference type="ARBA" id="ARBA00011738"/>
    </source>
</evidence>
<organism evidence="15">
    <name type="scientific">Roseihalotalea indica</name>
    <dbReference type="NCBI Taxonomy" id="2867963"/>
    <lineage>
        <taxon>Bacteria</taxon>
        <taxon>Pseudomonadati</taxon>
        <taxon>Bacteroidota</taxon>
        <taxon>Cytophagia</taxon>
        <taxon>Cytophagales</taxon>
        <taxon>Catalimonadaceae</taxon>
        <taxon>Roseihalotalea</taxon>
    </lineage>
</organism>
<dbReference type="PRINTS" id="PR00085">
    <property type="entry name" value="THFDHDRGNASE"/>
</dbReference>
<dbReference type="GO" id="GO:0004488">
    <property type="term" value="F:methylenetetrahydrofolate dehydrogenase (NADP+) activity"/>
    <property type="evidence" value="ECO:0007669"/>
    <property type="project" value="UniProtKB-UniRule"/>
</dbReference>
<name>A0AA49GHD0_9BACT</name>
<dbReference type="NCBIfam" id="NF010783">
    <property type="entry name" value="PRK14186.1"/>
    <property type="match status" value="1"/>
</dbReference>
<comment type="catalytic activity">
    <reaction evidence="12">
        <text>(6R)-5,10-methenyltetrahydrofolate + H2O = (6R)-10-formyltetrahydrofolate + H(+)</text>
        <dbReference type="Rhea" id="RHEA:23700"/>
        <dbReference type="ChEBI" id="CHEBI:15377"/>
        <dbReference type="ChEBI" id="CHEBI:15378"/>
        <dbReference type="ChEBI" id="CHEBI:57455"/>
        <dbReference type="ChEBI" id="CHEBI:195366"/>
        <dbReference type="EC" id="3.5.4.9"/>
    </reaction>
</comment>
<dbReference type="SUPFAM" id="SSF51735">
    <property type="entry name" value="NAD(P)-binding Rossmann-fold domains"/>
    <property type="match status" value="1"/>
</dbReference>
<evidence type="ECO:0000256" key="7">
    <source>
        <dbReference type="ARBA" id="ARBA00022857"/>
    </source>
</evidence>
<dbReference type="GO" id="GO:0035999">
    <property type="term" value="P:tetrahydrofolate interconversion"/>
    <property type="evidence" value="ECO:0007669"/>
    <property type="project" value="UniProtKB-UniRule"/>
</dbReference>
<keyword evidence="4 12" id="KW-0028">Amino-acid biosynthesis</keyword>